<comment type="similarity">
    <text evidence="1 4">Belongs to the UDP-glycosyltransferase family.</text>
</comment>
<dbReference type="EMBL" id="JAVXUP010000766">
    <property type="protein sequence ID" value="KAK3021317.1"/>
    <property type="molecule type" value="Genomic_DNA"/>
</dbReference>
<dbReference type="SUPFAM" id="SSF53756">
    <property type="entry name" value="UDP-Glycosyltransferase/glycogen phosphorylase"/>
    <property type="match status" value="1"/>
</dbReference>
<reference evidence="6" key="1">
    <citation type="submission" date="2022-12" db="EMBL/GenBank/DDBJ databases">
        <title>Draft genome assemblies for two species of Escallonia (Escalloniales).</title>
        <authorList>
            <person name="Chanderbali A."/>
            <person name="Dervinis C."/>
            <person name="Anghel I."/>
            <person name="Soltis D."/>
            <person name="Soltis P."/>
            <person name="Zapata F."/>
        </authorList>
    </citation>
    <scope>NUCLEOTIDE SEQUENCE</scope>
    <source>
        <strain evidence="6">UCBG64.0493</strain>
        <tissue evidence="6">Leaf</tissue>
    </source>
</reference>
<keyword evidence="3 4" id="KW-0808">Transferase</keyword>
<gene>
    <name evidence="6" type="ORF">RJ639_045825</name>
</gene>
<keyword evidence="2 4" id="KW-0328">Glycosyltransferase</keyword>
<evidence type="ECO:0000256" key="3">
    <source>
        <dbReference type="ARBA" id="ARBA00022679"/>
    </source>
</evidence>
<dbReference type="Proteomes" id="UP001188597">
    <property type="component" value="Unassembled WGS sequence"/>
</dbReference>
<dbReference type="PANTHER" id="PTHR48049:SF60">
    <property type="entry name" value="UDP-GLYCOSYLTRANSFERASE 91B1"/>
    <property type="match status" value="1"/>
</dbReference>
<dbReference type="FunFam" id="3.40.50.2000:FF:000037">
    <property type="entry name" value="Glycosyltransferase"/>
    <property type="match status" value="1"/>
</dbReference>
<dbReference type="AlphaFoldDB" id="A0AA89B162"/>
<dbReference type="EC" id="2.4.1.-" evidence="5"/>
<dbReference type="InterPro" id="IPR050481">
    <property type="entry name" value="UDP-glycosyltransf_plant"/>
</dbReference>
<dbReference type="InterPro" id="IPR002213">
    <property type="entry name" value="UDP_glucos_trans"/>
</dbReference>
<evidence type="ECO:0000256" key="1">
    <source>
        <dbReference type="ARBA" id="ARBA00009995"/>
    </source>
</evidence>
<sequence>MAEDGKLHVVMFPWLAFGHMIPFLEFSKLIAQKGHKISFVSTPRNIDRLPKIPSTSSSLINFIKLPLPHLDSLPENAEATIDVPYHKVHHLKTAFDGLQTELTQFLKASAPDWVIYDFAPHWLPPIASELGISRAFFSLFNAWTGSFFGSSITDGRASRKSMEDFTVPPEWVPFPSTVAFRLHEIKRFRNTGAEESASSVSDWVRFRSAVVACDVFLIRTCTELEPEWLGLLQDLHRKPLLPVGLLPPSSRISAAEDDDQVNTWHTIKAWLDKQEEESVVYVALGSEVTPSQDELTELARGLEQSGLRFFWALRKWHGSAEFHSFELPVGFEERTKGRGIVCTSWAPQVKILAHDSVGGFVTHCGWSSVIEGLQHGRPLLMLPFLGDQGLNARALAEMEVGIEIPRDEEDGSLSQDLVAESLRLVMVDSEGRAYINKAKEMKAIFGDMNLQNRYTDNAVEYLQKHKHLHKD</sequence>
<dbReference type="InterPro" id="IPR035595">
    <property type="entry name" value="UDP_glycos_trans_CS"/>
</dbReference>
<dbReference type="Gene3D" id="3.40.50.2000">
    <property type="entry name" value="Glycogen Phosphorylase B"/>
    <property type="match status" value="2"/>
</dbReference>
<evidence type="ECO:0000256" key="5">
    <source>
        <dbReference type="RuleBase" id="RU362057"/>
    </source>
</evidence>
<evidence type="ECO:0000256" key="4">
    <source>
        <dbReference type="RuleBase" id="RU003718"/>
    </source>
</evidence>
<proteinExistence type="inferred from homology"/>
<protein>
    <recommendedName>
        <fullName evidence="5">Glycosyltransferase</fullName>
        <ecNumber evidence="5">2.4.1.-</ecNumber>
    </recommendedName>
</protein>
<evidence type="ECO:0000313" key="7">
    <source>
        <dbReference type="Proteomes" id="UP001188597"/>
    </source>
</evidence>
<dbReference type="CDD" id="cd03784">
    <property type="entry name" value="GT1_Gtf-like"/>
    <property type="match status" value="1"/>
</dbReference>
<dbReference type="PROSITE" id="PS00375">
    <property type="entry name" value="UDPGT"/>
    <property type="match status" value="1"/>
</dbReference>
<evidence type="ECO:0000313" key="6">
    <source>
        <dbReference type="EMBL" id="KAK3021317.1"/>
    </source>
</evidence>
<evidence type="ECO:0000256" key="2">
    <source>
        <dbReference type="ARBA" id="ARBA00022676"/>
    </source>
</evidence>
<dbReference type="Pfam" id="PF00201">
    <property type="entry name" value="UDPGT"/>
    <property type="match status" value="1"/>
</dbReference>
<accession>A0AA89B162</accession>
<dbReference type="FunFam" id="3.40.50.2000:FF:000088">
    <property type="entry name" value="Glycosyltransferase"/>
    <property type="match status" value="1"/>
</dbReference>
<name>A0AA89B162_9ASTE</name>
<keyword evidence="7" id="KW-1185">Reference proteome</keyword>
<comment type="caution">
    <text evidence="6">The sequence shown here is derived from an EMBL/GenBank/DDBJ whole genome shotgun (WGS) entry which is preliminary data.</text>
</comment>
<organism evidence="6 7">
    <name type="scientific">Escallonia herrerae</name>
    <dbReference type="NCBI Taxonomy" id="1293975"/>
    <lineage>
        <taxon>Eukaryota</taxon>
        <taxon>Viridiplantae</taxon>
        <taxon>Streptophyta</taxon>
        <taxon>Embryophyta</taxon>
        <taxon>Tracheophyta</taxon>
        <taxon>Spermatophyta</taxon>
        <taxon>Magnoliopsida</taxon>
        <taxon>eudicotyledons</taxon>
        <taxon>Gunneridae</taxon>
        <taxon>Pentapetalae</taxon>
        <taxon>asterids</taxon>
        <taxon>campanulids</taxon>
        <taxon>Escalloniales</taxon>
        <taxon>Escalloniaceae</taxon>
        <taxon>Escallonia</taxon>
    </lineage>
</organism>
<dbReference type="GO" id="GO:0035251">
    <property type="term" value="F:UDP-glucosyltransferase activity"/>
    <property type="evidence" value="ECO:0007669"/>
    <property type="project" value="InterPro"/>
</dbReference>
<dbReference type="PANTHER" id="PTHR48049">
    <property type="entry name" value="GLYCOSYLTRANSFERASE"/>
    <property type="match status" value="1"/>
</dbReference>